<dbReference type="InterPro" id="IPR007446">
    <property type="entry name" value="PilP"/>
</dbReference>
<dbReference type="PANTHER" id="PTHR39555:SF1">
    <property type="entry name" value="TYPE IV PILUS INNER MEMBRANE COMPONENT PILO"/>
    <property type="match status" value="1"/>
</dbReference>
<dbReference type="Pfam" id="PF04350">
    <property type="entry name" value="PilO"/>
    <property type="match status" value="1"/>
</dbReference>
<proteinExistence type="predicted"/>
<organism evidence="2 3">
    <name type="scientific">Cupriavidus cauae</name>
    <dbReference type="NCBI Taxonomy" id="2608999"/>
    <lineage>
        <taxon>Bacteria</taxon>
        <taxon>Pseudomonadati</taxon>
        <taxon>Pseudomonadota</taxon>
        <taxon>Betaproteobacteria</taxon>
        <taxon>Burkholderiales</taxon>
        <taxon>Burkholderiaceae</taxon>
        <taxon>Cupriavidus</taxon>
    </lineage>
</organism>
<reference evidence="2 3" key="1">
    <citation type="submission" date="2019-09" db="EMBL/GenBank/DDBJ databases">
        <title>Isolation of a novel species in the genus Cupriavidus from patients with sepsis using whole genome sequencing.</title>
        <authorList>
            <person name="Kweon O.J."/>
            <person name="Lee M.-K."/>
        </authorList>
    </citation>
    <scope>NUCLEOTIDE SEQUENCE [LARGE SCALE GENOMIC DNA]</scope>
    <source>
        <strain evidence="2 3">MKL-01</strain>
    </source>
</reference>
<gene>
    <name evidence="2" type="primary">pilO</name>
    <name evidence="2" type="ORF">F1599_06855</name>
</gene>
<dbReference type="GO" id="GO:0043107">
    <property type="term" value="P:type IV pilus-dependent motility"/>
    <property type="evidence" value="ECO:0007669"/>
    <property type="project" value="InterPro"/>
</dbReference>
<protein>
    <submittedName>
        <fullName evidence="2">Type 4a pilus biogenesis protein PilO</fullName>
    </submittedName>
</protein>
<comment type="caution">
    <text evidence="2">The sequence shown here is derived from an EMBL/GenBank/DDBJ whole genome shotgun (WGS) entry which is preliminary data.</text>
</comment>
<feature type="region of interest" description="Disordered" evidence="1">
    <location>
        <begin position="184"/>
        <end position="218"/>
    </location>
</feature>
<dbReference type="InterPro" id="IPR007445">
    <property type="entry name" value="PilO"/>
</dbReference>
<dbReference type="EMBL" id="VWRN01000022">
    <property type="protein sequence ID" value="KAA6128656.1"/>
    <property type="molecule type" value="Genomic_DNA"/>
</dbReference>
<dbReference type="Gene3D" id="2.30.30.830">
    <property type="match status" value="1"/>
</dbReference>
<evidence type="ECO:0000313" key="2">
    <source>
        <dbReference type="EMBL" id="KAA6128656.1"/>
    </source>
</evidence>
<feature type="compositionally biased region" description="Basic and acidic residues" evidence="1">
    <location>
        <begin position="186"/>
        <end position="218"/>
    </location>
</feature>
<evidence type="ECO:0000256" key="1">
    <source>
        <dbReference type="SAM" id="MobiDB-lite"/>
    </source>
</evidence>
<dbReference type="InterPro" id="IPR014717">
    <property type="entry name" value="Transl_elong_EF1B/ribsomal_bS6"/>
</dbReference>
<dbReference type="RefSeq" id="WP_150082620.1">
    <property type="nucleotide sequence ID" value="NZ_VWRN01000022.1"/>
</dbReference>
<feature type="region of interest" description="Disordered" evidence="1">
    <location>
        <begin position="240"/>
        <end position="260"/>
    </location>
</feature>
<name>A0A5M8B2L2_9BURK</name>
<keyword evidence="3" id="KW-1185">Reference proteome</keyword>
<dbReference type="AlphaFoldDB" id="A0A5M8B2L2"/>
<dbReference type="GO" id="GO:0043683">
    <property type="term" value="P:type IV pilus assembly"/>
    <property type="evidence" value="ECO:0007669"/>
    <property type="project" value="InterPro"/>
</dbReference>
<sequence>MAPDDEDESPAASASWLGQWVERDAGALRGFAAGSPLWPVLAACAVLAAGWQWHWRDKLDLLDSRQAEHAALRESAGRQAAEAASAEPLRRRLAELTQALTRRERHLPDHGGIDDLLVTLSALATARGLRIVLFQPQAAEAGEEFARIPLRLRVDGGYREIAAWLADIAALPRLVTLQSMQLAAAKEGRESRERKDGGDGRESRERKDGGDGRDGRDAGELTMEAVALAYRALDVGERAAQQRAARTSRGKAGSQPPPSMAWTPAPLDVALRLPLLGARHAGDTDPAAIDPFAYARLAAPSFAPPDDALAARPREPLEAYALEQIRMVGSLHSAGRAYGVIRVDGADGMVAALQVGQRLGRRDGVVVRIGRDEIVLRERVWNGEDRWIETTARLALDAPA</sequence>
<dbReference type="PANTHER" id="PTHR39555">
    <property type="entry name" value="FIMBRIAL ASSEMBLY PROTEIN PILO-LIKE PROTEIN-RELATED"/>
    <property type="match status" value="1"/>
</dbReference>
<accession>A0A5M8B2L2</accession>
<dbReference type="Pfam" id="PF04351">
    <property type="entry name" value="PilP"/>
    <property type="match status" value="1"/>
</dbReference>
<dbReference type="Proteomes" id="UP000324324">
    <property type="component" value="Unassembled WGS sequence"/>
</dbReference>
<evidence type="ECO:0000313" key="3">
    <source>
        <dbReference type="Proteomes" id="UP000324324"/>
    </source>
</evidence>
<dbReference type="Gene3D" id="3.30.70.60">
    <property type="match status" value="1"/>
</dbReference>